<gene>
    <name evidence="2" type="ORF">WKI68_02650</name>
</gene>
<evidence type="ECO:0000313" key="2">
    <source>
        <dbReference type="EMBL" id="MEJ8640639.1"/>
    </source>
</evidence>
<feature type="domain" description="CHAT" evidence="1">
    <location>
        <begin position="2"/>
        <end position="123"/>
    </location>
</feature>
<keyword evidence="3" id="KW-1185">Reference proteome</keyword>
<dbReference type="Pfam" id="PF12770">
    <property type="entry name" value="CHAT"/>
    <property type="match status" value="1"/>
</dbReference>
<comment type="caution">
    <text evidence="2">The sequence shown here is derived from an EMBL/GenBank/DDBJ whole genome shotgun (WGS) entry which is preliminary data.</text>
</comment>
<dbReference type="Proteomes" id="UP001382904">
    <property type="component" value="Unassembled WGS sequence"/>
</dbReference>
<proteinExistence type="predicted"/>
<protein>
    <submittedName>
        <fullName evidence="2">CHAT domain-containing protein</fullName>
    </submittedName>
</protein>
<evidence type="ECO:0000313" key="3">
    <source>
        <dbReference type="Proteomes" id="UP001382904"/>
    </source>
</evidence>
<sequence length="143" mass="14662">MVHFACHGTTDPSDPVASALHLAGGERLPFVAVARADLGSARLAFLAACETALTGRRFADEALHMASAFQLAGFPPVIGTLWEAYGDLTASVTRSVYAEIAAGTAPAIALHRAVLELRSAQVDSGADLGPLARAPFTTSASDG</sequence>
<dbReference type="EMBL" id="JBBKAM010000002">
    <property type="protein sequence ID" value="MEJ8640639.1"/>
    <property type="molecule type" value="Genomic_DNA"/>
</dbReference>
<reference evidence="2 3" key="1">
    <citation type="submission" date="2024-03" db="EMBL/GenBank/DDBJ databases">
        <title>Novel Streptomyces species of biotechnological and ecological value are a feature of Machair soil.</title>
        <authorList>
            <person name="Prole J.R."/>
            <person name="Goodfellow M."/>
            <person name="Allenby N."/>
            <person name="Ward A.C."/>
        </authorList>
    </citation>
    <scope>NUCLEOTIDE SEQUENCE [LARGE SCALE GENOMIC DNA]</scope>
    <source>
        <strain evidence="2 3">MS1.HAVA.3</strain>
    </source>
</reference>
<evidence type="ECO:0000259" key="1">
    <source>
        <dbReference type="Pfam" id="PF12770"/>
    </source>
</evidence>
<dbReference type="InterPro" id="IPR024983">
    <property type="entry name" value="CHAT_dom"/>
</dbReference>
<accession>A0ABU8TYE1</accession>
<organism evidence="2 3">
    <name type="scientific">Streptomyces caledonius</name>
    <dbReference type="NCBI Taxonomy" id="3134107"/>
    <lineage>
        <taxon>Bacteria</taxon>
        <taxon>Bacillati</taxon>
        <taxon>Actinomycetota</taxon>
        <taxon>Actinomycetes</taxon>
        <taxon>Kitasatosporales</taxon>
        <taxon>Streptomycetaceae</taxon>
        <taxon>Streptomyces</taxon>
    </lineage>
</organism>
<name>A0ABU8TYE1_9ACTN</name>